<dbReference type="Proteomes" id="UP000822476">
    <property type="component" value="Unassembled WGS sequence"/>
</dbReference>
<feature type="compositionally biased region" description="Basic and acidic residues" evidence="1">
    <location>
        <begin position="33"/>
        <end position="42"/>
    </location>
</feature>
<evidence type="ECO:0000313" key="3">
    <source>
        <dbReference type="Proteomes" id="UP000822476"/>
    </source>
</evidence>
<keyword evidence="3" id="KW-1185">Reference proteome</keyword>
<sequence>MTSMLPPKLPPPTSSVHTPNVQTRISTSTSESNHNDHEQNLKFEDTTVTANLTEDSMMILSQSVDSLHTLATNGGADESEETIYISVIESYLVYETGNSVPLSSLNTVLKTDLLITLVQLHDMRPKRTITYAE</sequence>
<organism evidence="2 3">
    <name type="scientific">Paragonimus skrjabini miyazakii</name>
    <dbReference type="NCBI Taxonomy" id="59628"/>
    <lineage>
        <taxon>Eukaryota</taxon>
        <taxon>Metazoa</taxon>
        <taxon>Spiralia</taxon>
        <taxon>Lophotrochozoa</taxon>
        <taxon>Platyhelminthes</taxon>
        <taxon>Trematoda</taxon>
        <taxon>Digenea</taxon>
        <taxon>Plagiorchiida</taxon>
        <taxon>Troglotremata</taxon>
        <taxon>Troglotrematidae</taxon>
        <taxon>Paragonimus</taxon>
    </lineage>
</organism>
<dbReference type="EMBL" id="JTDE01001390">
    <property type="protein sequence ID" value="KAF7259062.1"/>
    <property type="molecule type" value="Genomic_DNA"/>
</dbReference>
<evidence type="ECO:0000313" key="2">
    <source>
        <dbReference type="EMBL" id="KAF7259062.1"/>
    </source>
</evidence>
<proteinExistence type="predicted"/>
<protein>
    <submittedName>
        <fullName evidence="2">Uncharacterized protein</fullName>
    </submittedName>
</protein>
<comment type="caution">
    <text evidence="2">The sequence shown here is derived from an EMBL/GenBank/DDBJ whole genome shotgun (WGS) entry which is preliminary data.</text>
</comment>
<dbReference type="AlphaFoldDB" id="A0A8S9YWS2"/>
<name>A0A8S9YWS2_9TREM</name>
<feature type="compositionally biased region" description="Polar residues" evidence="1">
    <location>
        <begin position="14"/>
        <end position="32"/>
    </location>
</feature>
<gene>
    <name evidence="2" type="ORF">EG68_03684</name>
</gene>
<dbReference type="OrthoDB" id="6265926at2759"/>
<feature type="region of interest" description="Disordered" evidence="1">
    <location>
        <begin position="1"/>
        <end position="42"/>
    </location>
</feature>
<reference evidence="2" key="1">
    <citation type="submission" date="2019-07" db="EMBL/GenBank/DDBJ databases">
        <title>Annotation for the trematode Paragonimus miyazaki's.</title>
        <authorList>
            <person name="Choi Y.-J."/>
        </authorList>
    </citation>
    <scope>NUCLEOTIDE SEQUENCE</scope>
    <source>
        <strain evidence="2">Japan</strain>
    </source>
</reference>
<accession>A0A8S9YWS2</accession>
<evidence type="ECO:0000256" key="1">
    <source>
        <dbReference type="SAM" id="MobiDB-lite"/>
    </source>
</evidence>